<feature type="transmembrane region" description="Helical" evidence="12">
    <location>
        <begin position="205"/>
        <end position="224"/>
    </location>
</feature>
<feature type="transmembrane region" description="Helical" evidence="12">
    <location>
        <begin position="346"/>
        <end position="363"/>
    </location>
</feature>
<feature type="binding site" evidence="14">
    <location>
        <position position="198"/>
    </location>
    <ligand>
        <name>Mg(2+)</name>
        <dbReference type="ChEBI" id="CHEBI:18420"/>
    </ligand>
</feature>
<dbReference type="PROSITE" id="PS01348">
    <property type="entry name" value="MRAY_2"/>
    <property type="match status" value="1"/>
</dbReference>
<keyword evidence="7 12" id="KW-0573">Peptidoglycan synthesis</keyword>
<evidence type="ECO:0000256" key="7">
    <source>
        <dbReference type="ARBA" id="ARBA00022984"/>
    </source>
</evidence>
<dbReference type="Proteomes" id="UP000315925">
    <property type="component" value="Chromosome"/>
</dbReference>
<dbReference type="InterPro" id="IPR018480">
    <property type="entry name" value="PNAcMuramoyl-5peptid_Trfase_CS"/>
</dbReference>
<evidence type="ECO:0000256" key="12">
    <source>
        <dbReference type="HAMAP-Rule" id="MF_00038"/>
    </source>
</evidence>
<comment type="catalytic activity">
    <reaction evidence="12">
        <text>UDP-N-acetyl-alpha-D-muramoyl-L-alanyl-gamma-D-glutamyl-meso-2,6-diaminopimeloyl-D-alanyl-D-alanine + di-trans,octa-cis-undecaprenyl phosphate = di-trans,octa-cis-undecaprenyl diphospho-N-acetyl-alpha-D-muramoyl-L-alanyl-D-glutamyl-meso-2,6-diaminopimeloyl-D-alanyl-D-alanine + UMP</text>
        <dbReference type="Rhea" id="RHEA:28386"/>
        <dbReference type="ChEBI" id="CHEBI:57865"/>
        <dbReference type="ChEBI" id="CHEBI:60392"/>
        <dbReference type="ChEBI" id="CHEBI:61386"/>
        <dbReference type="ChEBI" id="CHEBI:61387"/>
        <dbReference type="EC" id="2.7.8.13"/>
    </reaction>
</comment>
<gene>
    <name evidence="12 15" type="primary">mraY</name>
    <name evidence="15" type="ORF">A946_01325</name>
    <name evidence="16" type="ORF">kam1_1429</name>
</gene>
<keyword evidence="9 12" id="KW-0472">Membrane</keyword>
<accession>A0A0C1RMY9</accession>
<keyword evidence="3 12" id="KW-0132">Cell division</keyword>
<dbReference type="CDD" id="cd06852">
    <property type="entry name" value="GT_MraY"/>
    <property type="match status" value="1"/>
</dbReference>
<feature type="transmembrane region" description="Helical" evidence="12">
    <location>
        <begin position="294"/>
        <end position="315"/>
    </location>
</feature>
<feature type="transmembrane region" description="Helical" evidence="12">
    <location>
        <begin position="78"/>
        <end position="95"/>
    </location>
</feature>
<dbReference type="Pfam" id="PF10555">
    <property type="entry name" value="MraY_sig1"/>
    <property type="match status" value="1"/>
</dbReference>
<comment type="similarity">
    <text evidence="2 12">Belongs to the glycosyltransferase 4 family. MraY subfamily.</text>
</comment>
<feature type="binding site" evidence="14">
    <location>
        <position position="273"/>
    </location>
    <ligand>
        <name>Mg(2+)</name>
        <dbReference type="ChEBI" id="CHEBI:18420"/>
    </ligand>
</feature>
<dbReference type="PROSITE" id="PS01347">
    <property type="entry name" value="MRAY_1"/>
    <property type="match status" value="1"/>
</dbReference>
<evidence type="ECO:0000313" key="17">
    <source>
        <dbReference type="Proteomes" id="UP000031594"/>
    </source>
</evidence>
<dbReference type="RefSeq" id="WP_039720636.1">
    <property type="nucleotide sequence ID" value="NZ_CP037899.1"/>
</dbReference>
<dbReference type="EC" id="2.7.8.13" evidence="12 13"/>
<reference evidence="15 17" key="1">
    <citation type="submission" date="2014-08" db="EMBL/GenBank/DDBJ databases">
        <title>Methylacidiphilum kamchatkense strain Kam1 draft genome sequence.</title>
        <authorList>
            <person name="Birkeland N.-K."/>
            <person name="Erikstad H.A."/>
        </authorList>
    </citation>
    <scope>NUCLEOTIDE SEQUENCE [LARGE SCALE GENOMIC DNA]</scope>
    <source>
        <strain evidence="15 17">Kam1</strain>
    </source>
</reference>
<feature type="transmembrane region" description="Helical" evidence="12">
    <location>
        <begin position="245"/>
        <end position="262"/>
    </location>
</feature>
<dbReference type="GO" id="GO:0071555">
    <property type="term" value="P:cell wall organization"/>
    <property type="evidence" value="ECO:0007669"/>
    <property type="project" value="UniProtKB-KW"/>
</dbReference>
<dbReference type="PANTHER" id="PTHR22926">
    <property type="entry name" value="PHOSPHO-N-ACETYLMURAMOYL-PENTAPEPTIDE-TRANSFERASE"/>
    <property type="match status" value="1"/>
</dbReference>
<dbReference type="Pfam" id="PF00953">
    <property type="entry name" value="Glycos_transf_4"/>
    <property type="match status" value="1"/>
</dbReference>
<evidence type="ECO:0000313" key="15">
    <source>
        <dbReference type="EMBL" id="KIE59372.1"/>
    </source>
</evidence>
<keyword evidence="10 12" id="KW-0131">Cell cycle</keyword>
<dbReference type="HAMAP" id="MF_00038">
    <property type="entry name" value="MraY"/>
    <property type="match status" value="1"/>
</dbReference>
<dbReference type="KEGG" id="mkc:kam1_1429"/>
<keyword evidence="17" id="KW-1185">Reference proteome</keyword>
<evidence type="ECO:0000256" key="8">
    <source>
        <dbReference type="ARBA" id="ARBA00022989"/>
    </source>
</evidence>
<reference evidence="16" key="2">
    <citation type="journal article" date="2019" name="BMC Genomics">
        <title>Complete genome sequence analysis of the thermoacidophilic verrucomicrobial methanotroph 'Candidatus Methylacidiphilum kamchatkense' strain Kam1 and comparison with its closest relatives.</title>
        <authorList>
            <person name="Kruse T."/>
            <person name="Ratnadevi C.M."/>
            <person name="Erikstad H.A."/>
            <person name="Birkeland N.K."/>
        </authorList>
    </citation>
    <scope>NUCLEOTIDE SEQUENCE</scope>
    <source>
        <strain evidence="16">Kam1</strain>
    </source>
</reference>
<dbReference type="GO" id="GO:0005886">
    <property type="term" value="C:plasma membrane"/>
    <property type="evidence" value="ECO:0007669"/>
    <property type="project" value="UniProtKB-SubCell"/>
</dbReference>
<dbReference type="OrthoDB" id="9805475at2"/>
<evidence type="ECO:0000256" key="10">
    <source>
        <dbReference type="ARBA" id="ARBA00023306"/>
    </source>
</evidence>
<evidence type="ECO:0000256" key="1">
    <source>
        <dbReference type="ARBA" id="ARBA00004141"/>
    </source>
</evidence>
<keyword evidence="12" id="KW-1003">Cell membrane</keyword>
<evidence type="ECO:0000256" key="13">
    <source>
        <dbReference type="NCBIfam" id="TIGR00445"/>
    </source>
</evidence>
<evidence type="ECO:0000256" key="14">
    <source>
        <dbReference type="PIRSR" id="PIRSR600715-1"/>
    </source>
</evidence>
<evidence type="ECO:0000256" key="4">
    <source>
        <dbReference type="ARBA" id="ARBA00022679"/>
    </source>
</evidence>
<keyword evidence="6 12" id="KW-0133">Cell shape</keyword>
<comment type="function">
    <text evidence="12">Catalyzes the initial step of the lipid cycle reactions in the biosynthesis of the cell wall peptidoglycan: transfers peptidoglycan precursor phospho-MurNAc-pentapeptide from UDP-MurNAc-pentapeptide onto the lipid carrier undecaprenyl phosphate, yielding undecaprenyl-pyrophosphoryl-MurNAc-pentapeptide, known as lipid I.</text>
</comment>
<evidence type="ECO:0000256" key="5">
    <source>
        <dbReference type="ARBA" id="ARBA00022692"/>
    </source>
</evidence>
<dbReference type="GO" id="GO:0008963">
    <property type="term" value="F:phospho-N-acetylmuramoyl-pentapeptide-transferase activity"/>
    <property type="evidence" value="ECO:0007669"/>
    <property type="project" value="UniProtKB-UniRule"/>
</dbReference>
<feature type="transmembrane region" description="Helical" evidence="12">
    <location>
        <begin position="268"/>
        <end position="289"/>
    </location>
</feature>
<evidence type="ECO:0000313" key="18">
    <source>
        <dbReference type="Proteomes" id="UP000315925"/>
    </source>
</evidence>
<dbReference type="STRING" id="1202785.A946_01325"/>
<organism evidence="16 18">
    <name type="scientific">Methylacidiphilum kamchatkense Kam1</name>
    <dbReference type="NCBI Taxonomy" id="1202785"/>
    <lineage>
        <taxon>Bacteria</taxon>
        <taxon>Pseudomonadati</taxon>
        <taxon>Verrucomicrobiota</taxon>
        <taxon>Methylacidiphilae</taxon>
        <taxon>Methylacidiphilales</taxon>
        <taxon>Methylacidiphilaceae</taxon>
        <taxon>Methylacidiphilum (ex Ratnadevi et al. 2023)</taxon>
    </lineage>
</organism>
<comment type="cofactor">
    <cofactor evidence="12 14">
        <name>Mg(2+)</name>
        <dbReference type="ChEBI" id="CHEBI:18420"/>
    </cofactor>
</comment>
<evidence type="ECO:0000256" key="6">
    <source>
        <dbReference type="ARBA" id="ARBA00022960"/>
    </source>
</evidence>
<dbReference type="GO" id="GO:0009252">
    <property type="term" value="P:peptidoglycan biosynthetic process"/>
    <property type="evidence" value="ECO:0007669"/>
    <property type="project" value="UniProtKB-UniRule"/>
</dbReference>
<keyword evidence="4 12" id="KW-0808">Transferase</keyword>
<sequence length="366" mass="39866">MLYYLHLYSAHLGILNVFKYITFRAMGAAITALVFSWLLGKPMIRLLKRLKAGQPIRGKEVVRDLAALHETKSGTPTMGGLLILFAVTFSCLLWVIPQNKFFWLTLLSMLFMGAVGFLDDFRKVVQKKHYGIPGKVKLIAQGLVGAIVGVVLFSDPETCKHAQRLTIPFLKELNAIDIGWLAIPFFILVVMGSSNAVNLTDGLDGLAAGCSIGVAFVYAVFSYVSGRADMSSYLLIPYVKGVGELTIFCSALIGACMGFLWYNCYPAAVFMGDTGSLAIGSALGVVSIIIGQELLLVIAGGIFVIEALSVILQVASYKLTGKRIFAMAPLHHHFELKGWSETAVTVRFWILSLLFGLLALSSLKIR</sequence>
<name>A0A0C1RMY9_9BACT</name>
<protein>
    <recommendedName>
        <fullName evidence="12 13">Phospho-N-acetylmuramoyl-pentapeptide-transferase</fullName>
        <ecNumber evidence="12 13">2.7.8.13</ecNumber>
    </recommendedName>
    <alternativeName>
        <fullName evidence="12">UDP-MurNAc-pentapeptide phosphotransferase</fullName>
    </alternativeName>
</protein>
<dbReference type="UniPathway" id="UPA00219"/>
<feature type="transmembrane region" description="Helical" evidence="12">
    <location>
        <begin position="173"/>
        <end position="193"/>
    </location>
</feature>
<dbReference type="GO" id="GO:0051301">
    <property type="term" value="P:cell division"/>
    <property type="evidence" value="ECO:0007669"/>
    <property type="project" value="UniProtKB-KW"/>
</dbReference>
<evidence type="ECO:0000256" key="11">
    <source>
        <dbReference type="ARBA" id="ARBA00023316"/>
    </source>
</evidence>
<evidence type="ECO:0000256" key="9">
    <source>
        <dbReference type="ARBA" id="ARBA00023136"/>
    </source>
</evidence>
<proteinExistence type="inferred from homology"/>
<feature type="transmembrane region" description="Helical" evidence="12">
    <location>
        <begin position="20"/>
        <end position="40"/>
    </location>
</feature>
<dbReference type="Proteomes" id="UP000031594">
    <property type="component" value="Unassembled WGS sequence"/>
</dbReference>
<evidence type="ECO:0000256" key="3">
    <source>
        <dbReference type="ARBA" id="ARBA00022618"/>
    </source>
</evidence>
<dbReference type="AlphaFoldDB" id="A0A0C1RMY9"/>
<dbReference type="InterPro" id="IPR000715">
    <property type="entry name" value="Glycosyl_transferase_4"/>
</dbReference>
<keyword evidence="8 12" id="KW-1133">Transmembrane helix</keyword>
<keyword evidence="5 12" id="KW-0812">Transmembrane</keyword>
<dbReference type="GO" id="GO:0046872">
    <property type="term" value="F:metal ion binding"/>
    <property type="evidence" value="ECO:0007669"/>
    <property type="project" value="UniProtKB-KW"/>
</dbReference>
<comment type="pathway">
    <text evidence="12">Cell wall biogenesis; peptidoglycan biosynthesis.</text>
</comment>
<dbReference type="InterPro" id="IPR003524">
    <property type="entry name" value="PNAcMuramoyl-5peptid_Trfase"/>
</dbReference>
<evidence type="ECO:0000313" key="16">
    <source>
        <dbReference type="EMBL" id="QDQ42651.1"/>
    </source>
</evidence>
<dbReference type="EMBL" id="CP037899">
    <property type="protein sequence ID" value="QDQ42651.1"/>
    <property type="molecule type" value="Genomic_DNA"/>
</dbReference>
<dbReference type="GO" id="GO:0008360">
    <property type="term" value="P:regulation of cell shape"/>
    <property type="evidence" value="ECO:0007669"/>
    <property type="project" value="UniProtKB-KW"/>
</dbReference>
<keyword evidence="11 12" id="KW-0961">Cell wall biogenesis/degradation</keyword>
<dbReference type="EMBL" id="JQNX01000001">
    <property type="protein sequence ID" value="KIE59372.1"/>
    <property type="molecule type" value="Genomic_DNA"/>
</dbReference>
<reference evidence="18" key="3">
    <citation type="submission" date="2019-03" db="EMBL/GenBank/DDBJ databases">
        <title>Complete genome of Methylacidiphilum kamchatkense Kam1.</title>
        <authorList>
            <person name="Kruse T."/>
            <person name="Murarilal Ratnadevi C."/>
            <person name="Erikstad H.-A."/>
            <person name="Birkeland N.-K."/>
        </authorList>
    </citation>
    <scope>NUCLEOTIDE SEQUENCE [LARGE SCALE GENOMIC DNA]</scope>
    <source>
        <strain evidence="18">kam1</strain>
    </source>
</reference>
<dbReference type="PANTHER" id="PTHR22926:SF5">
    <property type="entry name" value="PHOSPHO-N-ACETYLMURAMOYL-PENTAPEPTIDE-TRANSFERASE HOMOLOG"/>
    <property type="match status" value="1"/>
</dbReference>
<keyword evidence="12 14" id="KW-0479">Metal-binding</keyword>
<dbReference type="NCBIfam" id="TIGR00445">
    <property type="entry name" value="mraY"/>
    <property type="match status" value="1"/>
</dbReference>
<feature type="transmembrane region" description="Helical" evidence="12">
    <location>
        <begin position="101"/>
        <end position="118"/>
    </location>
</feature>
<evidence type="ECO:0000256" key="2">
    <source>
        <dbReference type="ARBA" id="ARBA00005583"/>
    </source>
</evidence>
<keyword evidence="12 14" id="KW-0460">Magnesium</keyword>
<comment type="subcellular location">
    <subcellularLocation>
        <location evidence="12">Cell membrane</location>
        <topology evidence="12">Multi-pass membrane protein</topology>
    </subcellularLocation>
    <subcellularLocation>
        <location evidence="1">Membrane</location>
        <topology evidence="1">Multi-pass membrane protein</topology>
    </subcellularLocation>
</comment>